<sequence>MGFINNAKANEATRAAEQAYTEGRQVLTFKIIEANSSSRHTGVMTGVGEQIEAIEAQGWALTNMAAAESKALSGERTALICLFRRR</sequence>
<evidence type="ECO:0000313" key="2">
    <source>
        <dbReference type="Proteomes" id="UP000305929"/>
    </source>
</evidence>
<accession>A0A4U5WT99</accession>
<reference evidence="1 2" key="1">
    <citation type="submission" date="2019-04" db="EMBL/GenBank/DDBJ databases">
        <title>Streptomyces lasaliensis sp. nov., an Actinomycete isolated from soil which produces the polyether antibiotic lasalocid.</title>
        <authorList>
            <person name="Erwin G."/>
            <person name="Haber C."/>
        </authorList>
    </citation>
    <scope>NUCLEOTIDE SEQUENCE [LARGE SCALE GENOMIC DNA]</scope>
    <source>
        <strain evidence="1 2">X-537</strain>
    </source>
</reference>
<comment type="caution">
    <text evidence="1">The sequence shown here is derived from an EMBL/GenBank/DDBJ whole genome shotgun (WGS) entry which is preliminary data.</text>
</comment>
<protein>
    <submittedName>
        <fullName evidence="1">Uncharacterized protein</fullName>
    </submittedName>
</protein>
<keyword evidence="2" id="KW-1185">Reference proteome</keyword>
<name>A0A4U5WT99_STRLS</name>
<proteinExistence type="predicted"/>
<dbReference type="RefSeq" id="WP_137310513.1">
    <property type="nucleotide sequence ID" value="NZ_SZNQ01000001.1"/>
</dbReference>
<gene>
    <name evidence="1" type="ORF">E4U91_34960</name>
</gene>
<dbReference type="Proteomes" id="UP000305929">
    <property type="component" value="Unassembled WGS sequence"/>
</dbReference>
<dbReference type="OrthoDB" id="3695711at2"/>
<dbReference type="AlphaFoldDB" id="A0A4U5WT99"/>
<evidence type="ECO:0000313" key="1">
    <source>
        <dbReference type="EMBL" id="TKT04691.1"/>
    </source>
</evidence>
<dbReference type="EMBL" id="SZNQ01000001">
    <property type="protein sequence ID" value="TKT04691.1"/>
    <property type="molecule type" value="Genomic_DNA"/>
</dbReference>
<organism evidence="1 2">
    <name type="scientific">Streptomyces lasalocidi</name>
    <name type="common">Streptomyces lasaliensis</name>
    <dbReference type="NCBI Taxonomy" id="324833"/>
    <lineage>
        <taxon>Bacteria</taxon>
        <taxon>Bacillati</taxon>
        <taxon>Actinomycetota</taxon>
        <taxon>Actinomycetes</taxon>
        <taxon>Kitasatosporales</taxon>
        <taxon>Streptomycetaceae</taxon>
        <taxon>Streptomyces</taxon>
    </lineage>
</organism>